<evidence type="ECO:0000313" key="1">
    <source>
        <dbReference type="EMBL" id="MBD3721584.1"/>
    </source>
</evidence>
<proteinExistence type="predicted"/>
<accession>A0A927HTP4</accession>
<dbReference type="EMBL" id="JACXTJ010000004">
    <property type="protein sequence ID" value="MBD3721584.1"/>
    <property type="molecule type" value="Genomic_DNA"/>
</dbReference>
<sequence length="70" mass="7959">MKMSVAEFNQFKEAAEKHSEAELICSLLEDHPHQLADSELSSIASLIKRLAGDAYVYMSEVIYQQERAEK</sequence>
<dbReference type="Proteomes" id="UP000609027">
    <property type="component" value="Unassembled WGS sequence"/>
</dbReference>
<organism evidence="1 2">
    <name type="scientific">Klebsiella pneumoniae</name>
    <dbReference type="NCBI Taxonomy" id="573"/>
    <lineage>
        <taxon>Bacteria</taxon>
        <taxon>Pseudomonadati</taxon>
        <taxon>Pseudomonadota</taxon>
        <taxon>Gammaproteobacteria</taxon>
        <taxon>Enterobacterales</taxon>
        <taxon>Enterobacteriaceae</taxon>
        <taxon>Klebsiella/Raoultella group</taxon>
        <taxon>Klebsiella</taxon>
        <taxon>Klebsiella pneumoniae complex</taxon>
    </lineage>
</organism>
<dbReference type="AlphaFoldDB" id="A0A927HTP4"/>
<name>A0A927HTP4_KLEPN</name>
<protein>
    <submittedName>
        <fullName evidence="1">Uncharacterized protein</fullName>
    </submittedName>
</protein>
<comment type="caution">
    <text evidence="1">The sequence shown here is derived from an EMBL/GenBank/DDBJ whole genome shotgun (WGS) entry which is preliminary data.</text>
</comment>
<gene>
    <name evidence="1" type="ORF">IE992_25135</name>
</gene>
<evidence type="ECO:0000313" key="2">
    <source>
        <dbReference type="Proteomes" id="UP000609027"/>
    </source>
</evidence>
<reference evidence="1" key="1">
    <citation type="submission" date="2020-07" db="EMBL/GenBank/DDBJ databases">
        <title>Clinical and genomic characterization of carbapenemase-producing Enterobacterales causing secondary infections during the COVID-19 crisis at a New York City hospital.</title>
        <authorList>
            <person name="Gomez-Simmonds A."/>
            <person name="Annavajhala M.K."/>
            <person name="Uhlemann A.-C."/>
        </authorList>
    </citation>
    <scope>NUCLEOTIDE SEQUENCE</scope>
    <source>
        <strain evidence="1">NK1607</strain>
    </source>
</reference>